<evidence type="ECO:0000313" key="1">
    <source>
        <dbReference type="EMBL" id="KAF6039056.1"/>
    </source>
</evidence>
<proteinExistence type="predicted"/>
<name>A0A7J7KLV4_BUGNE</name>
<evidence type="ECO:0000313" key="2">
    <source>
        <dbReference type="Proteomes" id="UP000593567"/>
    </source>
</evidence>
<gene>
    <name evidence="1" type="ORF">EB796_002634</name>
</gene>
<dbReference type="AlphaFoldDB" id="A0A7J7KLV4"/>
<keyword evidence="2" id="KW-1185">Reference proteome</keyword>
<organism evidence="1 2">
    <name type="scientific">Bugula neritina</name>
    <name type="common">Brown bryozoan</name>
    <name type="synonym">Sertularia neritina</name>
    <dbReference type="NCBI Taxonomy" id="10212"/>
    <lineage>
        <taxon>Eukaryota</taxon>
        <taxon>Metazoa</taxon>
        <taxon>Spiralia</taxon>
        <taxon>Lophotrochozoa</taxon>
        <taxon>Bryozoa</taxon>
        <taxon>Gymnolaemata</taxon>
        <taxon>Cheilostomatida</taxon>
        <taxon>Flustrina</taxon>
        <taxon>Buguloidea</taxon>
        <taxon>Bugulidae</taxon>
        <taxon>Bugula</taxon>
    </lineage>
</organism>
<reference evidence="1" key="1">
    <citation type="submission" date="2020-06" db="EMBL/GenBank/DDBJ databases">
        <title>Draft genome of Bugula neritina, a colonial animal packing powerful symbionts and potential medicines.</title>
        <authorList>
            <person name="Rayko M."/>
        </authorList>
    </citation>
    <scope>NUCLEOTIDE SEQUENCE [LARGE SCALE GENOMIC DNA]</scope>
    <source>
        <strain evidence="1">Kwan_BN1</strain>
    </source>
</reference>
<dbReference type="Proteomes" id="UP000593567">
    <property type="component" value="Unassembled WGS sequence"/>
</dbReference>
<comment type="caution">
    <text evidence="1">The sequence shown here is derived from an EMBL/GenBank/DDBJ whole genome shotgun (WGS) entry which is preliminary data.</text>
</comment>
<dbReference type="EMBL" id="VXIV02000310">
    <property type="protein sequence ID" value="KAF6039056.1"/>
    <property type="molecule type" value="Genomic_DNA"/>
</dbReference>
<accession>A0A7J7KLV4</accession>
<sequence>MPVCKYIVCSSSSLDRSFWPSSPKLPIAMEYQLLVTGVTVTSEYAADSTGSDTHQRLLMYLLLLSLLEPTLQLNLTLSQSEVRRVVCL</sequence>
<protein>
    <submittedName>
        <fullName evidence="1">Uncharacterized protein</fullName>
    </submittedName>
</protein>